<dbReference type="PANTHER" id="PTHR46211">
    <property type="entry name" value="GLYCEROPHOSPHORYL DIESTER PHOSPHODIESTERASE"/>
    <property type="match status" value="1"/>
</dbReference>
<reference evidence="3" key="1">
    <citation type="journal article" date="2019" name="Int. J. Syst. Evol. Microbiol.">
        <title>The Global Catalogue of Microorganisms (GCM) 10K type strain sequencing project: providing services to taxonomists for standard genome sequencing and annotation.</title>
        <authorList>
            <consortium name="The Broad Institute Genomics Platform"/>
            <consortium name="The Broad Institute Genome Sequencing Center for Infectious Disease"/>
            <person name="Wu L."/>
            <person name="Ma J."/>
        </authorList>
    </citation>
    <scope>NUCLEOTIDE SEQUENCE [LARGE SCALE GENOMIC DNA]</scope>
    <source>
        <strain evidence="3">CGMCC 1.3240</strain>
    </source>
</reference>
<dbReference type="InterPro" id="IPR017946">
    <property type="entry name" value="PLC-like_Pdiesterase_TIM-brl"/>
</dbReference>
<name>A0ABW0VSG9_9BACL</name>
<evidence type="ECO:0000313" key="3">
    <source>
        <dbReference type="Proteomes" id="UP001596047"/>
    </source>
</evidence>
<dbReference type="SUPFAM" id="SSF51695">
    <property type="entry name" value="PLC-like phosphodiesterases"/>
    <property type="match status" value="1"/>
</dbReference>
<gene>
    <name evidence="2" type="ORF">ACFPYJ_06790</name>
</gene>
<accession>A0ABW0VSG9</accession>
<protein>
    <submittedName>
        <fullName evidence="2">Glycerophosphodiester phosphodiesterase</fullName>
    </submittedName>
</protein>
<evidence type="ECO:0000313" key="2">
    <source>
        <dbReference type="EMBL" id="MFC5648838.1"/>
    </source>
</evidence>
<dbReference type="EMBL" id="JBHSOW010000024">
    <property type="protein sequence ID" value="MFC5648838.1"/>
    <property type="molecule type" value="Genomic_DNA"/>
</dbReference>
<comment type="caution">
    <text evidence="2">The sequence shown here is derived from an EMBL/GenBank/DDBJ whole genome shotgun (WGS) entry which is preliminary data.</text>
</comment>
<dbReference type="Proteomes" id="UP001596047">
    <property type="component" value="Unassembled WGS sequence"/>
</dbReference>
<dbReference type="CDD" id="cd08556">
    <property type="entry name" value="GDPD"/>
    <property type="match status" value="1"/>
</dbReference>
<proteinExistence type="predicted"/>
<organism evidence="2 3">
    <name type="scientific">Paenibacillus solisilvae</name>
    <dbReference type="NCBI Taxonomy" id="2486751"/>
    <lineage>
        <taxon>Bacteria</taxon>
        <taxon>Bacillati</taxon>
        <taxon>Bacillota</taxon>
        <taxon>Bacilli</taxon>
        <taxon>Bacillales</taxon>
        <taxon>Paenibacillaceae</taxon>
        <taxon>Paenibacillus</taxon>
    </lineage>
</organism>
<dbReference type="PANTHER" id="PTHR46211:SF1">
    <property type="entry name" value="GLYCEROPHOSPHODIESTER PHOSPHODIESTERASE, CYTOPLASMIC"/>
    <property type="match status" value="1"/>
</dbReference>
<dbReference type="RefSeq" id="WP_379187328.1">
    <property type="nucleotide sequence ID" value="NZ_JBHSOW010000024.1"/>
</dbReference>
<dbReference type="Pfam" id="PF03009">
    <property type="entry name" value="GDPD"/>
    <property type="match status" value="1"/>
</dbReference>
<keyword evidence="3" id="KW-1185">Reference proteome</keyword>
<dbReference type="PROSITE" id="PS51704">
    <property type="entry name" value="GP_PDE"/>
    <property type="match status" value="1"/>
</dbReference>
<dbReference type="Gene3D" id="3.20.20.190">
    <property type="entry name" value="Phosphatidylinositol (PI) phosphodiesterase"/>
    <property type="match status" value="1"/>
</dbReference>
<feature type="domain" description="GP-PDE" evidence="1">
    <location>
        <begin position="6"/>
        <end position="246"/>
    </location>
</feature>
<evidence type="ECO:0000259" key="1">
    <source>
        <dbReference type="PROSITE" id="PS51704"/>
    </source>
</evidence>
<sequence length="254" mass="28744">MNHQFPLITAHSGSMNTMDHTLHSVQTGLELGADVVEEDVRVTKDGIPVLAHDDEWTTVDSLKLFISQTTYEDLRELQFKFNQGEHRETVRICRLEEMLPLIQASGKVVNLDLKVDESIEPVAALVRQYGMSEQVFLSGCERDRAMLAQQSNPEMRKLLNTDTSLFRTLPYRKAMVQTFEDALAASCFGININHSIVRQELMDYAASLGLPIFVWTVNEVELMRQFADMGAASITTRNVAALVQLKQERLSERL</sequence>
<dbReference type="InterPro" id="IPR030395">
    <property type="entry name" value="GP_PDE_dom"/>
</dbReference>